<keyword evidence="6 11" id="KW-0697">Rotamase</keyword>
<organism evidence="14 15">
    <name type="scientific">Salibacterium salarium</name>
    <dbReference type="NCBI Taxonomy" id="284579"/>
    <lineage>
        <taxon>Bacteria</taxon>
        <taxon>Bacillati</taxon>
        <taxon>Bacillota</taxon>
        <taxon>Bacilli</taxon>
        <taxon>Bacillales</taxon>
        <taxon>Bacillaceae</taxon>
    </lineage>
</organism>
<evidence type="ECO:0000256" key="2">
    <source>
        <dbReference type="ARBA" id="ARBA00004193"/>
    </source>
</evidence>
<dbReference type="Gene3D" id="3.10.50.40">
    <property type="match status" value="1"/>
</dbReference>
<keyword evidence="4 11" id="KW-1003">Cell membrane</keyword>
<proteinExistence type="inferred from homology"/>
<sequence length="293" mass="33208">MKKLLLTTLGVTSIIIVAACNNNEENGESTIVEVNDTSITETEFIGELKDGFGEQMLNEMVQSTILNDKAEELDIGSEQIDEEFQSLKENYGVEDDEQLLTMLQTQFQLPVESIDEFKQDVLRPELVISEISEADVEITDEDKQEYYDNNKEDLESVSARHILVEDEETAEEVKNQLDDGEDFAELAEEYSTDGSASEGGELGFFTRGQMVEEFEETAFSLETGEISGPVETKHGFHIIEVLDKKESFEEFESDIENTLREEQSIPAEEVMQNLMDEANINVEESTYEDWIQS</sequence>
<comment type="subcellular location">
    <subcellularLocation>
        <location evidence="2 11">Cell membrane</location>
        <topology evidence="2 11">Lipid-anchor</topology>
    </subcellularLocation>
</comment>
<evidence type="ECO:0000256" key="10">
    <source>
        <dbReference type="ARBA" id="ARBA00023288"/>
    </source>
</evidence>
<dbReference type="InterPro" id="IPR023059">
    <property type="entry name" value="Foldase_PrsA"/>
</dbReference>
<keyword evidence="8 11" id="KW-0564">Palmitate</keyword>
<dbReference type="HAMAP" id="MF_01145">
    <property type="entry name" value="Foldase_PrsA"/>
    <property type="match status" value="1"/>
</dbReference>
<evidence type="ECO:0000313" key="15">
    <source>
        <dbReference type="Proteomes" id="UP000275076"/>
    </source>
</evidence>
<reference evidence="14 15" key="1">
    <citation type="submission" date="2018-10" db="EMBL/GenBank/DDBJ databases">
        <title>Draft genome sequence of Bacillus salarius IM0101, isolated from a hypersaline soil in Inner Mongolia, China.</title>
        <authorList>
            <person name="Yamprayoonswat W."/>
            <person name="Boonvisut S."/>
            <person name="Jumpathong W."/>
            <person name="Sittihan S."/>
            <person name="Ruangsuj P."/>
            <person name="Wanthongcharoen S."/>
            <person name="Thongpramul N."/>
            <person name="Pimmason S."/>
            <person name="Yu B."/>
            <person name="Yasawong M."/>
        </authorList>
    </citation>
    <scope>NUCLEOTIDE SEQUENCE [LARGE SCALE GENOMIC DNA]</scope>
    <source>
        <strain evidence="14 15">IM0101</strain>
    </source>
</reference>
<keyword evidence="7 11" id="KW-0472">Membrane</keyword>
<evidence type="ECO:0000256" key="4">
    <source>
        <dbReference type="ARBA" id="ARBA00022475"/>
    </source>
</evidence>
<dbReference type="SUPFAM" id="SSF109998">
    <property type="entry name" value="Triger factor/SurA peptide-binding domain-like"/>
    <property type="match status" value="1"/>
</dbReference>
<dbReference type="Proteomes" id="UP000275076">
    <property type="component" value="Unassembled WGS sequence"/>
</dbReference>
<keyword evidence="5 11" id="KW-0732">Signal</keyword>
<comment type="catalytic activity">
    <reaction evidence="1 11">
        <text>[protein]-peptidylproline (omega=180) = [protein]-peptidylproline (omega=0)</text>
        <dbReference type="Rhea" id="RHEA:16237"/>
        <dbReference type="Rhea" id="RHEA-COMP:10747"/>
        <dbReference type="Rhea" id="RHEA-COMP:10748"/>
        <dbReference type="ChEBI" id="CHEBI:83833"/>
        <dbReference type="ChEBI" id="CHEBI:83834"/>
        <dbReference type="EC" id="5.2.1.8"/>
    </reaction>
</comment>
<dbReference type="InterPro" id="IPR027304">
    <property type="entry name" value="Trigger_fact/SurA_dom_sf"/>
</dbReference>
<dbReference type="PROSITE" id="PS01096">
    <property type="entry name" value="PPIC_PPIASE_1"/>
    <property type="match status" value="1"/>
</dbReference>
<dbReference type="PANTHER" id="PTHR47245:SF1">
    <property type="entry name" value="FOLDASE PROTEIN PRSA"/>
    <property type="match status" value="1"/>
</dbReference>
<dbReference type="RefSeq" id="WP_125554601.1">
    <property type="nucleotide sequence ID" value="NZ_RBVX01000003.1"/>
</dbReference>
<dbReference type="InterPro" id="IPR050245">
    <property type="entry name" value="PrsA_foldase"/>
</dbReference>
<evidence type="ECO:0000256" key="3">
    <source>
        <dbReference type="ARBA" id="ARBA00006071"/>
    </source>
</evidence>
<dbReference type="InterPro" id="IPR000297">
    <property type="entry name" value="PPIase_PpiC"/>
</dbReference>
<keyword evidence="10 11" id="KW-0449">Lipoprotein</keyword>
<dbReference type="GO" id="GO:0006457">
    <property type="term" value="P:protein folding"/>
    <property type="evidence" value="ECO:0007669"/>
    <property type="project" value="UniProtKB-UniRule"/>
</dbReference>
<dbReference type="EMBL" id="RBVX01000003">
    <property type="protein sequence ID" value="RSL34366.1"/>
    <property type="molecule type" value="Genomic_DNA"/>
</dbReference>
<dbReference type="PANTHER" id="PTHR47245">
    <property type="entry name" value="PEPTIDYLPROLYL ISOMERASE"/>
    <property type="match status" value="1"/>
</dbReference>
<dbReference type="SUPFAM" id="SSF54534">
    <property type="entry name" value="FKBP-like"/>
    <property type="match status" value="1"/>
</dbReference>
<protein>
    <recommendedName>
        <fullName evidence="11">Foldase protein PrsA</fullName>
        <ecNumber evidence="11">5.2.1.8</ecNumber>
    </recommendedName>
</protein>
<evidence type="ECO:0000256" key="11">
    <source>
        <dbReference type="HAMAP-Rule" id="MF_01145"/>
    </source>
</evidence>
<keyword evidence="15" id="KW-1185">Reference proteome</keyword>
<evidence type="ECO:0000256" key="9">
    <source>
        <dbReference type="ARBA" id="ARBA00023235"/>
    </source>
</evidence>
<dbReference type="AlphaFoldDB" id="A0A3R9Q613"/>
<evidence type="ECO:0000259" key="13">
    <source>
        <dbReference type="PROSITE" id="PS50198"/>
    </source>
</evidence>
<feature type="chain" id="PRO_5039450886" description="Foldase protein PrsA" evidence="12">
    <location>
        <begin position="19"/>
        <end position="293"/>
    </location>
</feature>
<evidence type="ECO:0000256" key="6">
    <source>
        <dbReference type="ARBA" id="ARBA00023110"/>
    </source>
</evidence>
<evidence type="ECO:0000313" key="14">
    <source>
        <dbReference type="EMBL" id="RSL34366.1"/>
    </source>
</evidence>
<comment type="function">
    <text evidence="11">Plays a major role in protein secretion by helping the post-translocational extracellular folding of several secreted proteins.</text>
</comment>
<feature type="signal peptide" evidence="12">
    <location>
        <begin position="1"/>
        <end position="18"/>
    </location>
</feature>
<accession>A0A3R9Q613</accession>
<evidence type="ECO:0000256" key="5">
    <source>
        <dbReference type="ARBA" id="ARBA00022729"/>
    </source>
</evidence>
<dbReference type="PROSITE" id="PS51257">
    <property type="entry name" value="PROKAR_LIPOPROTEIN"/>
    <property type="match status" value="1"/>
</dbReference>
<dbReference type="PROSITE" id="PS50198">
    <property type="entry name" value="PPIC_PPIASE_2"/>
    <property type="match status" value="1"/>
</dbReference>
<dbReference type="GO" id="GO:0005886">
    <property type="term" value="C:plasma membrane"/>
    <property type="evidence" value="ECO:0007669"/>
    <property type="project" value="UniProtKB-SubCell"/>
</dbReference>
<comment type="similarity">
    <text evidence="3 11">Belongs to the PrsA family.</text>
</comment>
<evidence type="ECO:0000256" key="7">
    <source>
        <dbReference type="ARBA" id="ARBA00023136"/>
    </source>
</evidence>
<feature type="domain" description="PpiC" evidence="13">
    <location>
        <begin position="154"/>
        <end position="243"/>
    </location>
</feature>
<dbReference type="GO" id="GO:0003755">
    <property type="term" value="F:peptidyl-prolyl cis-trans isomerase activity"/>
    <property type="evidence" value="ECO:0007669"/>
    <property type="project" value="UniProtKB-UniRule"/>
</dbReference>
<dbReference type="EC" id="5.2.1.8" evidence="11"/>
<evidence type="ECO:0000256" key="8">
    <source>
        <dbReference type="ARBA" id="ARBA00023139"/>
    </source>
</evidence>
<name>A0A3R9Q613_9BACI</name>
<dbReference type="InterPro" id="IPR023058">
    <property type="entry name" value="PPIase_PpiC_CS"/>
</dbReference>
<gene>
    <name evidence="11" type="primary">prsA</name>
    <name evidence="14" type="ORF">D7Z54_04195</name>
</gene>
<keyword evidence="9 11" id="KW-0413">Isomerase</keyword>
<evidence type="ECO:0000256" key="12">
    <source>
        <dbReference type="SAM" id="SignalP"/>
    </source>
</evidence>
<dbReference type="Pfam" id="PF13616">
    <property type="entry name" value="Rotamase_3"/>
    <property type="match status" value="1"/>
</dbReference>
<dbReference type="InterPro" id="IPR046357">
    <property type="entry name" value="PPIase_dom_sf"/>
</dbReference>
<dbReference type="OrthoDB" id="14196at2"/>
<evidence type="ECO:0000256" key="1">
    <source>
        <dbReference type="ARBA" id="ARBA00000971"/>
    </source>
</evidence>
<comment type="caution">
    <text evidence="14">The sequence shown here is derived from an EMBL/GenBank/DDBJ whole genome shotgun (WGS) entry which is preliminary data.</text>
</comment>